<evidence type="ECO:0000256" key="6">
    <source>
        <dbReference type="ARBA" id="ARBA00022679"/>
    </source>
</evidence>
<dbReference type="SUPFAM" id="SSF53335">
    <property type="entry name" value="S-adenosyl-L-methionine-dependent methyltransferases"/>
    <property type="match status" value="1"/>
</dbReference>
<keyword evidence="8" id="KW-0472">Membrane</keyword>
<dbReference type="GO" id="GO:0032259">
    <property type="term" value="P:methylation"/>
    <property type="evidence" value="ECO:0007669"/>
    <property type="project" value="UniProtKB-KW"/>
</dbReference>
<evidence type="ECO:0000256" key="4">
    <source>
        <dbReference type="ARBA" id="ARBA00022490"/>
    </source>
</evidence>
<keyword evidence="7" id="KW-0949">S-adenosyl-L-methionine</keyword>
<dbReference type="InterPro" id="IPR029063">
    <property type="entry name" value="SAM-dependent_MTases_sf"/>
</dbReference>
<dbReference type="InterPro" id="IPR000682">
    <property type="entry name" value="PCMT"/>
</dbReference>
<sequence>MYRYPIHEGKTQSDLVKQLKAEQFIRSLCVEEVMTTINRKFFAPGPYPYSDCPHPIGYGAFIEKPSTHASILEILFTKLRTRKCRIMDIGTGSGYLALAMILMVIICQNLE</sequence>
<feature type="transmembrane region" description="Helical" evidence="8">
    <location>
        <begin position="86"/>
        <end position="106"/>
    </location>
</feature>
<dbReference type="PANTHER" id="PTHR11579:SF0">
    <property type="entry name" value="PROTEIN-L-ISOASPARTATE(D-ASPARTATE) O-METHYLTRANSFERASE"/>
    <property type="match status" value="1"/>
</dbReference>
<keyword evidence="8" id="KW-0812">Transmembrane</keyword>
<dbReference type="GO" id="GO:0004719">
    <property type="term" value="F:protein-L-isoaspartate (D-aspartate) O-methyltransferase activity"/>
    <property type="evidence" value="ECO:0007669"/>
    <property type="project" value="UniProtKB-EC"/>
</dbReference>
<organism evidence="9">
    <name type="scientific">Henneguya salminicola</name>
    <name type="common">Myxosporean</name>
    <dbReference type="NCBI Taxonomy" id="69463"/>
    <lineage>
        <taxon>Eukaryota</taxon>
        <taxon>Metazoa</taxon>
        <taxon>Cnidaria</taxon>
        <taxon>Myxozoa</taxon>
        <taxon>Myxosporea</taxon>
        <taxon>Bivalvulida</taxon>
        <taxon>Platysporina</taxon>
        <taxon>Myxobolidae</taxon>
        <taxon>Henneguya</taxon>
    </lineage>
</organism>
<protein>
    <recommendedName>
        <fullName evidence="3">protein-L-isoaspartate(D-aspartate) O-methyltransferase</fullName>
        <ecNumber evidence="3">2.1.1.77</ecNumber>
    </recommendedName>
</protein>
<keyword evidence="8" id="KW-1133">Transmembrane helix</keyword>
<evidence type="ECO:0000256" key="7">
    <source>
        <dbReference type="ARBA" id="ARBA00022691"/>
    </source>
</evidence>
<dbReference type="GO" id="GO:0005737">
    <property type="term" value="C:cytoplasm"/>
    <property type="evidence" value="ECO:0007669"/>
    <property type="project" value="UniProtKB-SubCell"/>
</dbReference>
<evidence type="ECO:0000256" key="1">
    <source>
        <dbReference type="ARBA" id="ARBA00004496"/>
    </source>
</evidence>
<comment type="subcellular location">
    <subcellularLocation>
        <location evidence="1">Cytoplasm</location>
    </subcellularLocation>
</comment>
<dbReference type="PANTHER" id="PTHR11579">
    <property type="entry name" value="PROTEIN-L-ISOASPARTATE O-METHYLTRANSFERASE"/>
    <property type="match status" value="1"/>
</dbReference>
<keyword evidence="5 9" id="KW-0489">Methyltransferase</keyword>
<evidence type="ECO:0000256" key="5">
    <source>
        <dbReference type="ARBA" id="ARBA00022603"/>
    </source>
</evidence>
<reference evidence="9" key="1">
    <citation type="submission" date="2018-11" db="EMBL/GenBank/DDBJ databases">
        <title>Henneguya salminicola genome and transcriptome.</title>
        <authorList>
            <person name="Yahalomi D."/>
            <person name="Atkinson S.D."/>
            <person name="Neuhof M."/>
            <person name="Chang E.S."/>
            <person name="Philippe H."/>
            <person name="Cartwright P."/>
            <person name="Bartholomew J.L."/>
            <person name="Huchon D."/>
        </authorList>
    </citation>
    <scope>NUCLEOTIDE SEQUENCE</scope>
    <source>
        <strain evidence="9">Hz1</strain>
        <tissue evidence="9">Whole</tissue>
    </source>
</reference>
<evidence type="ECO:0000256" key="8">
    <source>
        <dbReference type="SAM" id="Phobius"/>
    </source>
</evidence>
<evidence type="ECO:0000256" key="3">
    <source>
        <dbReference type="ARBA" id="ARBA00011890"/>
    </source>
</evidence>
<name>A0A6G3MHZ7_HENSL</name>
<dbReference type="Pfam" id="PF01135">
    <property type="entry name" value="PCMT"/>
    <property type="match status" value="1"/>
</dbReference>
<dbReference type="Gene3D" id="3.40.50.150">
    <property type="entry name" value="Vaccinia Virus protein VP39"/>
    <property type="match status" value="1"/>
</dbReference>
<keyword evidence="6 9" id="KW-0808">Transferase</keyword>
<dbReference type="EC" id="2.1.1.77" evidence="3"/>
<dbReference type="EMBL" id="GHBP01004175">
    <property type="protein sequence ID" value="NDJ93591.1"/>
    <property type="molecule type" value="Transcribed_RNA"/>
</dbReference>
<evidence type="ECO:0000256" key="2">
    <source>
        <dbReference type="ARBA" id="ARBA00005369"/>
    </source>
</evidence>
<dbReference type="AlphaFoldDB" id="A0A6G3MHZ7"/>
<comment type="similarity">
    <text evidence="2">Belongs to the methyltransferase superfamily. L-isoaspartyl/D-aspartyl protein methyltransferase family.</text>
</comment>
<proteinExistence type="inferred from homology"/>
<evidence type="ECO:0000313" key="9">
    <source>
        <dbReference type="EMBL" id="NDJ93591.1"/>
    </source>
</evidence>
<keyword evidence="4" id="KW-0963">Cytoplasm</keyword>
<accession>A0A6G3MHZ7</accession>